<protein>
    <recommendedName>
        <fullName evidence="3">Methyltransferase type 11 domain-containing protein</fullName>
    </recommendedName>
</protein>
<dbReference type="PANTHER" id="PTHR44068">
    <property type="entry name" value="ZGC:194242"/>
    <property type="match status" value="1"/>
</dbReference>
<evidence type="ECO:0000256" key="1">
    <source>
        <dbReference type="ARBA" id="ARBA00022679"/>
    </source>
</evidence>
<gene>
    <name evidence="4" type="ORF">SACU0126_LOCUS6882</name>
</gene>
<dbReference type="GO" id="GO:0003838">
    <property type="term" value="F:sterol 24-C-methyltransferase activity"/>
    <property type="evidence" value="ECO:0007669"/>
    <property type="project" value="TreeGrafter"/>
</dbReference>
<feature type="domain" description="Methyltransferase type 11" evidence="3">
    <location>
        <begin position="132"/>
        <end position="231"/>
    </location>
</feature>
<dbReference type="GO" id="GO:0005783">
    <property type="term" value="C:endoplasmic reticulum"/>
    <property type="evidence" value="ECO:0007669"/>
    <property type="project" value="TreeGrafter"/>
</dbReference>
<evidence type="ECO:0000313" key="4">
    <source>
        <dbReference type="EMBL" id="CAE0533752.1"/>
    </source>
</evidence>
<keyword evidence="2" id="KW-0732">Signal</keyword>
<evidence type="ECO:0000259" key="3">
    <source>
        <dbReference type="Pfam" id="PF08241"/>
    </source>
</evidence>
<dbReference type="CDD" id="cd02440">
    <property type="entry name" value="AdoMet_MTases"/>
    <property type="match status" value="1"/>
</dbReference>
<dbReference type="AlphaFoldDB" id="A0A7S3RSI0"/>
<dbReference type="Pfam" id="PF08241">
    <property type="entry name" value="Methyltransf_11"/>
    <property type="match status" value="1"/>
</dbReference>
<dbReference type="PROSITE" id="PS51257">
    <property type="entry name" value="PROKAR_LIPOPROTEIN"/>
    <property type="match status" value="1"/>
</dbReference>
<dbReference type="EMBL" id="HBIQ01020626">
    <property type="protein sequence ID" value="CAE0533752.1"/>
    <property type="molecule type" value="Transcribed_RNA"/>
</dbReference>
<accession>A0A7S3RSI0</accession>
<dbReference type="GO" id="GO:0006696">
    <property type="term" value="P:ergosterol biosynthetic process"/>
    <property type="evidence" value="ECO:0007669"/>
    <property type="project" value="TreeGrafter"/>
</dbReference>
<reference evidence="4" key="1">
    <citation type="submission" date="2021-01" db="EMBL/GenBank/DDBJ databases">
        <authorList>
            <person name="Corre E."/>
            <person name="Pelletier E."/>
            <person name="Niang G."/>
            <person name="Scheremetjew M."/>
            <person name="Finn R."/>
            <person name="Kale V."/>
            <person name="Holt S."/>
            <person name="Cochrane G."/>
            <person name="Meng A."/>
            <person name="Brown T."/>
            <person name="Cohen L."/>
        </authorList>
    </citation>
    <scope>NUCLEOTIDE SEQUENCE</scope>
    <source>
        <strain evidence="4">SPMC142</strain>
    </source>
</reference>
<dbReference type="SUPFAM" id="SSF53335">
    <property type="entry name" value="S-adenosyl-L-methionine-dependent methyltransferases"/>
    <property type="match status" value="1"/>
</dbReference>
<keyword evidence="1" id="KW-0808">Transferase</keyword>
<feature type="chain" id="PRO_5030558593" description="Methyltransferase type 11 domain-containing protein" evidence="2">
    <location>
        <begin position="21"/>
        <end position="363"/>
    </location>
</feature>
<sequence>MMRACSAIAVLVAAIFLGGCSYFQQSPAVLWYRLSTSATALYALFTLPQEHVDSFLKSYELFDKEAVTGKEDAENIVNYYQVINHLCAVGDVEKMYIPPVMDLKNGIFANQMEWEEKGMADKLSVGAGKKVLDVGCGRGRIAHHVAKHTGAQVTGLNIDKSQIGMAKAYAEAEGMLGKDLNFVQGNYNDPLPFANETFDALYHVQALTYAQDLKQLLVEMNRVLKPGAKISFLDWFKLDKYNPDDAHHHKLLQEVKAVIGAVKTPSAEEYNTALKEVGFEVIFSGEASIDGGHQWPLVQQADVFYTTFKSIVDTLTAFHIIPAHFKVLLERLVEGGQSFVEADKLGLFTTSWQIIAQKPVVKR</sequence>
<dbReference type="InterPro" id="IPR013216">
    <property type="entry name" value="Methyltransf_11"/>
</dbReference>
<name>A0A7S3RSI0_9SPIT</name>
<organism evidence="4">
    <name type="scientific">Strombidinopsis acuminata</name>
    <dbReference type="NCBI Taxonomy" id="141414"/>
    <lineage>
        <taxon>Eukaryota</taxon>
        <taxon>Sar</taxon>
        <taxon>Alveolata</taxon>
        <taxon>Ciliophora</taxon>
        <taxon>Intramacronucleata</taxon>
        <taxon>Spirotrichea</taxon>
        <taxon>Choreotrichia</taxon>
        <taxon>Choreotrichida</taxon>
        <taxon>Strombidinopsidae</taxon>
        <taxon>Strombidinopsis</taxon>
    </lineage>
</organism>
<dbReference type="InterPro" id="IPR050447">
    <property type="entry name" value="Erg6_SMT_methyltransf"/>
</dbReference>
<dbReference type="InterPro" id="IPR029063">
    <property type="entry name" value="SAM-dependent_MTases_sf"/>
</dbReference>
<feature type="signal peptide" evidence="2">
    <location>
        <begin position="1"/>
        <end position="20"/>
    </location>
</feature>
<proteinExistence type="predicted"/>
<dbReference type="Gene3D" id="3.40.50.150">
    <property type="entry name" value="Vaccinia Virus protein VP39"/>
    <property type="match status" value="1"/>
</dbReference>
<evidence type="ECO:0000256" key="2">
    <source>
        <dbReference type="SAM" id="SignalP"/>
    </source>
</evidence>
<dbReference type="PANTHER" id="PTHR44068:SF4">
    <property type="entry name" value="S-ADENOSYL-METHIONINE-STEROL-C-METHYLTRANSFERAS (AFU_ORTHOLOGUE AFUA_4G09190)"/>
    <property type="match status" value="1"/>
</dbReference>